<sequence length="150" mass="17095">MADIRWVWNEPEVFRVLKSYEGPVGMHIAKLARTVTRGAKRRANVSPAGDIEAGRPPGYMRARIRWDRGRDLIGVYADISSPARTARDNAPYGLFMEVGTRAHIIRPRRPDGWLRWIGSDGRVHFAKVVHHPGTRPYAYLRRALWALRGA</sequence>
<name>A0A7Y6IWV6_9ACTN</name>
<evidence type="ECO:0000313" key="2">
    <source>
        <dbReference type="Proteomes" id="UP000546126"/>
    </source>
</evidence>
<accession>A0A7Y6IWV6</accession>
<dbReference type="Proteomes" id="UP000546126">
    <property type="component" value="Unassembled WGS sequence"/>
</dbReference>
<reference evidence="1 2" key="1">
    <citation type="submission" date="2020-06" db="EMBL/GenBank/DDBJ databases">
        <authorList>
            <person name="Chanama M."/>
        </authorList>
    </citation>
    <scope>NUCLEOTIDE SEQUENCE [LARGE SCALE GENOMIC DNA]</scope>
    <source>
        <strain evidence="1 2">TBRC6557</strain>
    </source>
</reference>
<organism evidence="1 2">
    <name type="scientific">Nonomuraea rhodomycinica</name>
    <dbReference type="NCBI Taxonomy" id="1712872"/>
    <lineage>
        <taxon>Bacteria</taxon>
        <taxon>Bacillati</taxon>
        <taxon>Actinomycetota</taxon>
        <taxon>Actinomycetes</taxon>
        <taxon>Streptosporangiales</taxon>
        <taxon>Streptosporangiaceae</taxon>
        <taxon>Nonomuraea</taxon>
    </lineage>
</organism>
<keyword evidence="2" id="KW-1185">Reference proteome</keyword>
<dbReference type="AlphaFoldDB" id="A0A7Y6IWV6"/>
<dbReference type="EMBL" id="JABWGO010000012">
    <property type="protein sequence ID" value="NUW45546.1"/>
    <property type="molecule type" value="Genomic_DNA"/>
</dbReference>
<evidence type="ECO:0000313" key="1">
    <source>
        <dbReference type="EMBL" id="NUW45546.1"/>
    </source>
</evidence>
<comment type="caution">
    <text evidence="1">The sequence shown here is derived from an EMBL/GenBank/DDBJ whole genome shotgun (WGS) entry which is preliminary data.</text>
</comment>
<gene>
    <name evidence="1" type="ORF">HT134_36340</name>
</gene>
<proteinExistence type="predicted"/>
<protein>
    <submittedName>
        <fullName evidence="1">Uncharacterized protein</fullName>
    </submittedName>
</protein>
<dbReference type="RefSeq" id="WP_175605005.1">
    <property type="nucleotide sequence ID" value="NZ_JABWGO010000012.1"/>
</dbReference>